<evidence type="ECO:0000313" key="8">
    <source>
        <dbReference type="EMBL" id="MXO51267.1"/>
    </source>
</evidence>
<gene>
    <name evidence="8" type="ORF">GRI42_08110</name>
</gene>
<keyword evidence="4" id="KW-0238">DNA-binding</keyword>
<evidence type="ECO:0000313" key="9">
    <source>
        <dbReference type="Proteomes" id="UP000444185"/>
    </source>
</evidence>
<dbReference type="PANTHER" id="PTHR43133:SF8">
    <property type="entry name" value="RNA POLYMERASE SIGMA FACTOR HI_1459-RELATED"/>
    <property type="match status" value="1"/>
</dbReference>
<dbReference type="SUPFAM" id="SSF88946">
    <property type="entry name" value="Sigma2 domain of RNA polymerase sigma factors"/>
    <property type="match status" value="1"/>
</dbReference>
<dbReference type="InterPro" id="IPR013249">
    <property type="entry name" value="RNA_pol_sigma70_r4_t2"/>
</dbReference>
<evidence type="ECO:0000256" key="4">
    <source>
        <dbReference type="ARBA" id="ARBA00023125"/>
    </source>
</evidence>
<comment type="caution">
    <text evidence="8">The sequence shown here is derived from an EMBL/GenBank/DDBJ whole genome shotgun (WGS) entry which is preliminary data.</text>
</comment>
<evidence type="ECO:0000259" key="7">
    <source>
        <dbReference type="Pfam" id="PF08281"/>
    </source>
</evidence>
<dbReference type="OrthoDB" id="9803470at2"/>
<proteinExistence type="inferred from homology"/>
<dbReference type="Pfam" id="PF08281">
    <property type="entry name" value="Sigma70_r4_2"/>
    <property type="match status" value="1"/>
</dbReference>
<evidence type="ECO:0000256" key="1">
    <source>
        <dbReference type="ARBA" id="ARBA00010641"/>
    </source>
</evidence>
<feature type="domain" description="RNA polymerase sigma-70 region 2" evidence="6">
    <location>
        <begin position="34"/>
        <end position="100"/>
    </location>
</feature>
<sequence>MTGRATGQGDAERLYDEWLVTLVQSGDRAAGERLARRWQPRLARSARRVLRSDEMALVAVQDTWISILRGIGGLREPSRFAPWAFGILRRRCIDRIRSAQNRRSHEATSEVEQSLPAVADERVAIDQAFAALSPDQRLAAQLHFVEGLTLAEIAAVHDVPLGTAKTRLFHARQKLKAALEGDDT</sequence>
<dbReference type="InterPro" id="IPR014284">
    <property type="entry name" value="RNA_pol_sigma-70_dom"/>
</dbReference>
<dbReference type="GO" id="GO:0003677">
    <property type="term" value="F:DNA binding"/>
    <property type="evidence" value="ECO:0007669"/>
    <property type="project" value="UniProtKB-KW"/>
</dbReference>
<comment type="similarity">
    <text evidence="1">Belongs to the sigma-70 factor family. ECF subfamily.</text>
</comment>
<dbReference type="Gene3D" id="1.10.1740.10">
    <property type="match status" value="1"/>
</dbReference>
<evidence type="ECO:0000256" key="3">
    <source>
        <dbReference type="ARBA" id="ARBA00023082"/>
    </source>
</evidence>
<name>A0A844Y1G2_9SPHN</name>
<dbReference type="InterPro" id="IPR013325">
    <property type="entry name" value="RNA_pol_sigma_r2"/>
</dbReference>
<evidence type="ECO:0000256" key="5">
    <source>
        <dbReference type="ARBA" id="ARBA00023163"/>
    </source>
</evidence>
<feature type="domain" description="RNA polymerase sigma factor 70 region 4 type 2" evidence="7">
    <location>
        <begin position="123"/>
        <end position="175"/>
    </location>
</feature>
<dbReference type="EMBL" id="WTYF01000004">
    <property type="protein sequence ID" value="MXO51267.1"/>
    <property type="molecule type" value="Genomic_DNA"/>
</dbReference>
<dbReference type="AlphaFoldDB" id="A0A844Y1G2"/>
<dbReference type="Gene3D" id="1.10.10.10">
    <property type="entry name" value="Winged helix-like DNA-binding domain superfamily/Winged helix DNA-binding domain"/>
    <property type="match status" value="1"/>
</dbReference>
<dbReference type="NCBIfam" id="TIGR02937">
    <property type="entry name" value="sigma70-ECF"/>
    <property type="match status" value="1"/>
</dbReference>
<protein>
    <submittedName>
        <fullName evidence="8">Sigma-70 family RNA polymerase sigma factor</fullName>
    </submittedName>
</protein>
<accession>A0A844Y1G2</accession>
<evidence type="ECO:0000256" key="2">
    <source>
        <dbReference type="ARBA" id="ARBA00023015"/>
    </source>
</evidence>
<dbReference type="InterPro" id="IPR013324">
    <property type="entry name" value="RNA_pol_sigma_r3/r4-like"/>
</dbReference>
<dbReference type="RefSeq" id="WP_160607885.1">
    <property type="nucleotide sequence ID" value="NZ_WTYF01000004.1"/>
</dbReference>
<dbReference type="InterPro" id="IPR036388">
    <property type="entry name" value="WH-like_DNA-bd_sf"/>
</dbReference>
<dbReference type="SUPFAM" id="SSF88659">
    <property type="entry name" value="Sigma3 and sigma4 domains of RNA polymerase sigma factors"/>
    <property type="match status" value="1"/>
</dbReference>
<dbReference type="GO" id="GO:0016987">
    <property type="term" value="F:sigma factor activity"/>
    <property type="evidence" value="ECO:0007669"/>
    <property type="project" value="UniProtKB-KW"/>
</dbReference>
<dbReference type="InterPro" id="IPR007627">
    <property type="entry name" value="RNA_pol_sigma70_r2"/>
</dbReference>
<keyword evidence="3" id="KW-0731">Sigma factor</keyword>
<reference evidence="8 9" key="1">
    <citation type="submission" date="2019-12" db="EMBL/GenBank/DDBJ databases">
        <title>Genomic-based taxomic classification of the family Erythrobacteraceae.</title>
        <authorList>
            <person name="Xu L."/>
        </authorList>
    </citation>
    <scope>NUCLEOTIDE SEQUENCE [LARGE SCALE GENOMIC DNA]</scope>
    <source>
        <strain evidence="8 9">DSM 16225</strain>
    </source>
</reference>
<dbReference type="Proteomes" id="UP000444185">
    <property type="component" value="Unassembled WGS sequence"/>
</dbReference>
<organism evidence="8 9">
    <name type="scientific">Qipengyuania gaetbuli</name>
    <dbReference type="NCBI Taxonomy" id="266952"/>
    <lineage>
        <taxon>Bacteria</taxon>
        <taxon>Pseudomonadati</taxon>
        <taxon>Pseudomonadota</taxon>
        <taxon>Alphaproteobacteria</taxon>
        <taxon>Sphingomonadales</taxon>
        <taxon>Erythrobacteraceae</taxon>
        <taxon>Qipengyuania</taxon>
    </lineage>
</organism>
<dbReference type="GO" id="GO:0006352">
    <property type="term" value="P:DNA-templated transcription initiation"/>
    <property type="evidence" value="ECO:0007669"/>
    <property type="project" value="InterPro"/>
</dbReference>
<dbReference type="Pfam" id="PF04542">
    <property type="entry name" value="Sigma70_r2"/>
    <property type="match status" value="1"/>
</dbReference>
<keyword evidence="5" id="KW-0804">Transcription</keyword>
<dbReference type="InterPro" id="IPR039425">
    <property type="entry name" value="RNA_pol_sigma-70-like"/>
</dbReference>
<dbReference type="PANTHER" id="PTHR43133">
    <property type="entry name" value="RNA POLYMERASE ECF-TYPE SIGMA FACTO"/>
    <property type="match status" value="1"/>
</dbReference>
<evidence type="ECO:0000259" key="6">
    <source>
        <dbReference type="Pfam" id="PF04542"/>
    </source>
</evidence>
<keyword evidence="2" id="KW-0805">Transcription regulation</keyword>
<keyword evidence="9" id="KW-1185">Reference proteome</keyword>
<dbReference type="CDD" id="cd06171">
    <property type="entry name" value="Sigma70_r4"/>
    <property type="match status" value="1"/>
</dbReference>